<evidence type="ECO:0000256" key="1">
    <source>
        <dbReference type="SAM" id="MobiDB-lite"/>
    </source>
</evidence>
<feature type="region of interest" description="Disordered" evidence="1">
    <location>
        <begin position="87"/>
        <end position="111"/>
    </location>
</feature>
<dbReference type="EMBL" id="CP002431">
    <property type="protein sequence ID" value="ADU61757.1"/>
    <property type="molecule type" value="Genomic_DNA"/>
</dbReference>
<dbReference type="eggNOG" id="COG2158">
    <property type="taxonomic scope" value="Bacteria"/>
</dbReference>
<evidence type="ECO:0000259" key="2">
    <source>
        <dbReference type="Pfam" id="PF04071"/>
    </source>
</evidence>
<reference evidence="4" key="1">
    <citation type="submission" date="2010-12" db="EMBL/GenBank/DDBJ databases">
        <title>Complete sequence of Desulfovibrio aespoeensis Aspo-2.</title>
        <authorList>
            <consortium name="US DOE Joint Genome Institute"/>
            <person name="Lucas S."/>
            <person name="Copeland A."/>
            <person name="Lapidus A."/>
            <person name="Cheng J.-F."/>
            <person name="Goodwin L."/>
            <person name="Pitluck S."/>
            <person name="Chertkov O."/>
            <person name="Misra M."/>
            <person name="Detter J.C."/>
            <person name="Han C."/>
            <person name="Tapia R."/>
            <person name="Land M."/>
            <person name="Hauser L."/>
            <person name="Kyrpides N."/>
            <person name="Ivanova N."/>
            <person name="Ovchinnikova G."/>
            <person name="Pedersen K."/>
            <person name="Jagevall S."/>
            <person name="Hazen T."/>
            <person name="Woyke T."/>
        </authorList>
    </citation>
    <scope>NUCLEOTIDE SEQUENCE [LARGE SCALE GENOMIC DNA]</scope>
    <source>
        <strain evidence="4">ATCC 700646 / DSM 10631 / Aspo-2</strain>
    </source>
</reference>
<gene>
    <name evidence="3" type="ordered locus">Daes_0740</name>
</gene>
<feature type="domain" description="Cysteine-rich small" evidence="2">
    <location>
        <begin position="8"/>
        <end position="86"/>
    </location>
</feature>
<accession>E6VQN0</accession>
<dbReference type="HOGENOM" id="CLU_164613_0_0_7"/>
<evidence type="ECO:0000313" key="4">
    <source>
        <dbReference type="Proteomes" id="UP000002191"/>
    </source>
</evidence>
<name>E6VQN0_PSEA9</name>
<reference evidence="3 4" key="2">
    <citation type="journal article" date="2014" name="Genome Announc.">
        <title>Complete Genome Sequence of the Subsurface, Mesophilic Sulfate-Reducing Bacterium Desulfovibrio aespoeensis Aspo-2.</title>
        <authorList>
            <person name="Pedersen K."/>
            <person name="Bengtsson A."/>
            <person name="Edlund J."/>
            <person name="Rabe L."/>
            <person name="Hazen T."/>
            <person name="Chakraborty R."/>
            <person name="Goodwin L."/>
            <person name="Shapiro N."/>
        </authorList>
    </citation>
    <scope>NUCLEOTIDE SEQUENCE [LARGE SCALE GENOMIC DNA]</scope>
    <source>
        <strain evidence="4">ATCC 700646 / DSM 10631 / Aspo-2</strain>
    </source>
</reference>
<keyword evidence="4" id="KW-1185">Reference proteome</keyword>
<evidence type="ECO:0000313" key="3">
    <source>
        <dbReference type="EMBL" id="ADU61757.1"/>
    </source>
</evidence>
<dbReference type="AlphaFoldDB" id="E6VQN0"/>
<dbReference type="RefSeq" id="WP_013513688.1">
    <property type="nucleotide sequence ID" value="NC_014844.1"/>
</dbReference>
<dbReference type="KEGG" id="das:Daes_0740"/>
<dbReference type="STRING" id="643562.Daes_0740"/>
<protein>
    <submittedName>
        <fullName evidence="3">Cysteine-rich small domain protein</fullName>
    </submittedName>
</protein>
<organism evidence="3 4">
    <name type="scientific">Pseudodesulfovibrio aespoeensis (strain ATCC 700646 / DSM 10631 / Aspo-2)</name>
    <name type="common">Desulfovibrio aespoeensis</name>
    <dbReference type="NCBI Taxonomy" id="643562"/>
    <lineage>
        <taxon>Bacteria</taxon>
        <taxon>Pseudomonadati</taxon>
        <taxon>Thermodesulfobacteriota</taxon>
        <taxon>Desulfovibrionia</taxon>
        <taxon>Desulfovibrionales</taxon>
        <taxon>Desulfovibrionaceae</taxon>
    </lineage>
</organism>
<dbReference type="Pfam" id="PF04071">
    <property type="entry name" value="zf-like"/>
    <property type="match status" value="1"/>
</dbReference>
<proteinExistence type="predicted"/>
<dbReference type="InterPro" id="IPR007212">
    <property type="entry name" value="Zf-like"/>
</dbReference>
<sequence>MTVHNSHRFFCNRECRYFPCHRTSRPDEFNCLFCFCPLYFLDDCGGNFTVLESGVKDCTACMVPHTPKGYDHILTRLKERFDAIRKSADAGPDAEQKTRGEEAARDGVKGP</sequence>
<dbReference type="Proteomes" id="UP000002191">
    <property type="component" value="Chromosome"/>
</dbReference>